<dbReference type="CDD" id="cd03672">
    <property type="entry name" value="NUDIX_Dcp2p_Nudt20"/>
    <property type="match status" value="1"/>
</dbReference>
<feature type="compositionally biased region" description="Low complexity" evidence="9">
    <location>
        <begin position="761"/>
        <end position="782"/>
    </location>
</feature>
<dbReference type="GO" id="GO:0003723">
    <property type="term" value="F:RNA binding"/>
    <property type="evidence" value="ECO:0007669"/>
    <property type="project" value="UniProtKB-KW"/>
</dbReference>
<feature type="region of interest" description="Disordered" evidence="9">
    <location>
        <begin position="695"/>
        <end position="916"/>
    </location>
</feature>
<dbReference type="PANTHER" id="PTHR23114:SF17">
    <property type="entry name" value="M7GPPPN-MRNA HYDROLASE"/>
    <property type="match status" value="1"/>
</dbReference>
<gene>
    <name evidence="11" type="primary">DCP2</name>
    <name evidence="11" type="ORF">VC83_01377</name>
</gene>
<keyword evidence="7" id="KW-0694">RNA-binding</keyword>
<dbReference type="PROSITE" id="PS00893">
    <property type="entry name" value="NUDIX_BOX"/>
    <property type="match status" value="1"/>
</dbReference>
<name>A0A177AKN6_9PEZI</name>
<dbReference type="InterPro" id="IPR044099">
    <property type="entry name" value="Dcp2_NUDIX"/>
</dbReference>
<comment type="cofactor">
    <cofactor evidence="1">
        <name>Mn(2+)</name>
        <dbReference type="ChEBI" id="CHEBI:29035"/>
    </cofactor>
</comment>
<sequence>MTDSKMQLEDWLDDLCVRFIINLPEEDLSSVARICFQVEEAQWFYEDFIRPLDPSLPSMSLRSFCLRIFQHCPLLSAFSIDNHMRAFEEFLLYKTRVPVRGAIMLNQALDAVVLVKGWKKGANWSFPRGKINKDEDDLDCAVREVYEETGYDIRAAGLVPESEEVKYIDIPMREQHIRLYVFRDVPMDTHFEPRTRKEISKIEWYRLSDLPAFRKKNHQTGNDAEVAKNANKFYMVAPFLVPLKKWVQQQKKKDSERATSNQYLSQYADEGQTEEEGFRSAIEGFEMPISNVHGASAPELNTMEGATAALHRLLKIQPATQGLQPNPGSAPQYPAGNTGDALLAILRGKPQGKAQQAPPQQAPTQVPRGPADFSYNSVPTQRNPQQQYPMNPQESNPQPYNGASIALDNRMQIEQQQNYNYPAQHHQLSNPMSGMRMANPQAIGAIGNPAPSAGQQHPAMQGNASYAADPAYFMGAQFPGLQVQPQFGRHPQFLQHPQPLPPQVHQGVFTGRQGHGPIPQFMQQASQQNMLQIPQQRPSQFSPPMQPDLPNVHEPVMSPPKPTPPQLTSHSLALLNAFRGQDRVVPDSKVSNGHPLSRYTQGHVTPTTQLQELPSEHLLQEQPNVNRPVASYEQRPPPQQDSRSMLVGSPPADMHKSALLSLFKTPTATAARMAKPISAEPPQVPPMLTAMDTRPAVSPASITRARRPHPDGNLAFARPKPDGRPEVQPRAPEQQQPFRPTAILSRPAQSGSKPSTPQPRQPSQAQQAQQPQQHRQPAANGKGARKAGGTPKRQADVEAPQQAPKPFAPQILKRPAQGPPMPPMPAELSGISPTRVSPPVLPTIDSQHAAQPTPPPGHKQALLSLFKKLPERAPPGPAEQQKLGAERPFASGGENTGARGARRTSNQAPMSPTDKGFLLGYLDTIAKGGL</sequence>
<dbReference type="InterPro" id="IPR020084">
    <property type="entry name" value="NUDIX_hydrolase_CS"/>
</dbReference>
<evidence type="ECO:0000256" key="1">
    <source>
        <dbReference type="ARBA" id="ARBA00001936"/>
    </source>
</evidence>
<evidence type="ECO:0000256" key="7">
    <source>
        <dbReference type="ARBA" id="ARBA00022884"/>
    </source>
</evidence>
<dbReference type="RefSeq" id="XP_024327336.1">
    <property type="nucleotide sequence ID" value="XM_024465056.1"/>
</dbReference>
<comment type="similarity">
    <text evidence="3">Belongs to the Nudix hydrolase family. DCP2 subfamily.</text>
</comment>
<dbReference type="Proteomes" id="UP000077154">
    <property type="component" value="Unassembled WGS sequence"/>
</dbReference>
<dbReference type="InterPro" id="IPR007722">
    <property type="entry name" value="DCP2_BoxA"/>
</dbReference>
<dbReference type="GO" id="GO:0000184">
    <property type="term" value="P:nuclear-transcribed mRNA catabolic process, nonsense-mediated decay"/>
    <property type="evidence" value="ECO:0007669"/>
    <property type="project" value="InterPro"/>
</dbReference>
<dbReference type="eggNOG" id="KOG2937">
    <property type="taxonomic scope" value="Eukaryota"/>
</dbReference>
<dbReference type="FunFam" id="3.90.79.10:FF:000003">
    <property type="entry name" value="M7GpppN-mRNA hydrolase isoform 2"/>
    <property type="match status" value="1"/>
</dbReference>
<dbReference type="PANTHER" id="PTHR23114">
    <property type="entry name" value="M7GPPPN-MRNA HYDROLASE"/>
    <property type="match status" value="1"/>
</dbReference>
<feature type="region of interest" description="Disordered" evidence="9">
    <location>
        <begin position="252"/>
        <end position="276"/>
    </location>
</feature>
<protein>
    <submittedName>
        <fullName evidence="11">Decapping enzyme complex catalytic subunit</fullName>
    </submittedName>
</protein>
<accession>A0A177AKN6</accession>
<reference evidence="11" key="1">
    <citation type="submission" date="2016-03" db="EMBL/GenBank/DDBJ databases">
        <title>Updated assembly of Pseudogymnoascus destructans, the fungus causing white-nose syndrome of bats.</title>
        <authorList>
            <person name="Palmer J.M."/>
            <person name="Drees K.P."/>
            <person name="Foster J.T."/>
            <person name="Lindner D.L."/>
        </authorList>
    </citation>
    <scope>NUCLEOTIDE SEQUENCE [LARGE SCALE GENOMIC DNA]</scope>
    <source>
        <strain evidence="11">20631-21</strain>
    </source>
</reference>
<dbReference type="VEuPathDB" id="FungiDB:GMDG_02468"/>
<dbReference type="Pfam" id="PF00293">
    <property type="entry name" value="NUDIX"/>
    <property type="match status" value="1"/>
</dbReference>
<evidence type="ECO:0000313" key="11">
    <source>
        <dbReference type="EMBL" id="OAF62062.1"/>
    </source>
</evidence>
<feature type="region of interest" description="Disordered" evidence="9">
    <location>
        <begin position="535"/>
        <end position="567"/>
    </location>
</feature>
<feature type="compositionally biased region" description="Polar residues" evidence="9">
    <location>
        <begin position="374"/>
        <end position="398"/>
    </location>
</feature>
<dbReference type="GO" id="GO:0140933">
    <property type="term" value="F:5'-(N(7)-methylguanosine 5'-triphospho)-[mRNA] hydrolase activity"/>
    <property type="evidence" value="ECO:0007669"/>
    <property type="project" value="InterPro"/>
</dbReference>
<dbReference type="Gene3D" id="3.90.79.10">
    <property type="entry name" value="Nucleoside Triphosphate Pyrophosphohydrolase"/>
    <property type="match status" value="1"/>
</dbReference>
<keyword evidence="5" id="KW-0479">Metal-binding</keyword>
<feature type="compositionally biased region" description="Low complexity" evidence="9">
    <location>
        <begin position="350"/>
        <end position="363"/>
    </location>
</feature>
<dbReference type="Gene3D" id="1.10.10.1050">
    <property type="entry name" value="Dcp2, box A domain"/>
    <property type="match status" value="1"/>
</dbReference>
<evidence type="ECO:0000256" key="6">
    <source>
        <dbReference type="ARBA" id="ARBA00022801"/>
    </source>
</evidence>
<evidence type="ECO:0000259" key="10">
    <source>
        <dbReference type="PROSITE" id="PS51462"/>
    </source>
</evidence>
<dbReference type="GO" id="GO:0030145">
    <property type="term" value="F:manganese ion binding"/>
    <property type="evidence" value="ECO:0007669"/>
    <property type="project" value="InterPro"/>
</dbReference>
<feature type="domain" description="Nudix hydrolase" evidence="10">
    <location>
        <begin position="95"/>
        <end position="228"/>
    </location>
</feature>
<dbReference type="EMBL" id="KV441388">
    <property type="protein sequence ID" value="OAF62062.1"/>
    <property type="molecule type" value="Genomic_DNA"/>
</dbReference>
<dbReference type="GeneID" id="36284467"/>
<keyword evidence="6" id="KW-0378">Hydrolase</keyword>
<evidence type="ECO:0000256" key="8">
    <source>
        <dbReference type="ARBA" id="ARBA00023211"/>
    </source>
</evidence>
<proteinExistence type="inferred from homology"/>
<dbReference type="SUPFAM" id="SSF140586">
    <property type="entry name" value="Dcp2 domain-like"/>
    <property type="match status" value="1"/>
</dbReference>
<keyword evidence="8" id="KW-0464">Manganese</keyword>
<keyword evidence="4" id="KW-0963">Cytoplasm</keyword>
<dbReference type="AlphaFoldDB" id="A0A177AKN6"/>
<organism evidence="11">
    <name type="scientific">Pseudogymnoascus destructans</name>
    <dbReference type="NCBI Taxonomy" id="655981"/>
    <lineage>
        <taxon>Eukaryota</taxon>
        <taxon>Fungi</taxon>
        <taxon>Dikarya</taxon>
        <taxon>Ascomycota</taxon>
        <taxon>Pezizomycotina</taxon>
        <taxon>Leotiomycetes</taxon>
        <taxon>Thelebolales</taxon>
        <taxon>Thelebolaceae</taxon>
        <taxon>Pseudogymnoascus</taxon>
    </lineage>
</organism>
<dbReference type="SMART" id="SM01125">
    <property type="entry name" value="DCP2"/>
    <property type="match status" value="1"/>
</dbReference>
<dbReference type="InterPro" id="IPR015797">
    <property type="entry name" value="NUDIX_hydrolase-like_dom_sf"/>
</dbReference>
<dbReference type="PROSITE" id="PS51462">
    <property type="entry name" value="NUDIX"/>
    <property type="match status" value="1"/>
</dbReference>
<comment type="subcellular location">
    <subcellularLocation>
        <location evidence="2">Cytoplasm</location>
    </subcellularLocation>
</comment>
<dbReference type="GO" id="GO:0000290">
    <property type="term" value="P:deadenylation-dependent decapping of nuclear-transcribed mRNA"/>
    <property type="evidence" value="ECO:0007669"/>
    <property type="project" value="InterPro"/>
</dbReference>
<dbReference type="GO" id="GO:0000932">
    <property type="term" value="C:P-body"/>
    <property type="evidence" value="ECO:0007669"/>
    <property type="project" value="TreeGrafter"/>
</dbReference>
<dbReference type="SUPFAM" id="SSF55811">
    <property type="entry name" value="Nudix"/>
    <property type="match status" value="1"/>
</dbReference>
<dbReference type="InterPro" id="IPR036189">
    <property type="entry name" value="DCP2_BoxA_sf"/>
</dbReference>
<feature type="compositionally biased region" description="Low complexity" evidence="9">
    <location>
        <begin position="799"/>
        <end position="810"/>
    </location>
</feature>
<evidence type="ECO:0000256" key="9">
    <source>
        <dbReference type="SAM" id="MobiDB-lite"/>
    </source>
</evidence>
<evidence type="ECO:0000256" key="4">
    <source>
        <dbReference type="ARBA" id="ARBA00022490"/>
    </source>
</evidence>
<evidence type="ECO:0000256" key="2">
    <source>
        <dbReference type="ARBA" id="ARBA00004496"/>
    </source>
</evidence>
<feature type="region of interest" description="Disordered" evidence="9">
    <location>
        <begin position="350"/>
        <end position="398"/>
    </location>
</feature>
<evidence type="ECO:0000256" key="3">
    <source>
        <dbReference type="ARBA" id="ARBA00005279"/>
    </source>
</evidence>
<feature type="region of interest" description="Disordered" evidence="9">
    <location>
        <begin position="629"/>
        <end position="653"/>
    </location>
</feature>
<dbReference type="Pfam" id="PF05026">
    <property type="entry name" value="DCP2"/>
    <property type="match status" value="1"/>
</dbReference>
<dbReference type="OrthoDB" id="18996at2759"/>
<evidence type="ECO:0000256" key="5">
    <source>
        <dbReference type="ARBA" id="ARBA00022723"/>
    </source>
</evidence>
<dbReference type="InterPro" id="IPR000086">
    <property type="entry name" value="NUDIX_hydrolase_dom"/>
</dbReference>
<dbReference type="FunFam" id="1.10.10.1050:FF:000003">
    <property type="entry name" value="Decapping enzyme Dcp2, putative"/>
    <property type="match status" value="1"/>
</dbReference>